<dbReference type="CDD" id="cd02121">
    <property type="entry name" value="PA_GCPII_like"/>
    <property type="match status" value="1"/>
</dbReference>
<evidence type="ECO:0000256" key="16">
    <source>
        <dbReference type="SAM" id="MobiDB-lite"/>
    </source>
</evidence>
<evidence type="ECO:0000256" key="1">
    <source>
        <dbReference type="ARBA" id="ARBA00001947"/>
    </source>
</evidence>
<keyword evidence="5" id="KW-0645">Protease</keyword>
<evidence type="ECO:0000256" key="11">
    <source>
        <dbReference type="ARBA" id="ARBA00022989"/>
    </source>
</evidence>
<evidence type="ECO:0000259" key="19">
    <source>
        <dbReference type="Pfam" id="PF04253"/>
    </source>
</evidence>
<evidence type="ECO:0000256" key="14">
    <source>
        <dbReference type="ARBA" id="ARBA00023180"/>
    </source>
</evidence>
<comment type="subcellular location">
    <subcellularLocation>
        <location evidence="2">Membrane</location>
        <topology evidence="2">Single-pass type II membrane protein</topology>
    </subcellularLocation>
</comment>
<evidence type="ECO:0000256" key="7">
    <source>
        <dbReference type="ARBA" id="ARBA00022723"/>
    </source>
</evidence>
<keyword evidence="11 17" id="KW-1133">Transmembrane helix</keyword>
<keyword evidence="12" id="KW-0482">Metalloprotease</keyword>
<keyword evidence="4" id="KW-0121">Carboxypeptidase</keyword>
<dbReference type="InterPro" id="IPR039373">
    <property type="entry name" value="Peptidase_M28B"/>
</dbReference>
<dbReference type="GO" id="GO:0046872">
    <property type="term" value="F:metal ion binding"/>
    <property type="evidence" value="ECO:0007669"/>
    <property type="project" value="UniProtKB-KW"/>
</dbReference>
<dbReference type="CDD" id="cd08022">
    <property type="entry name" value="M28_PSMA_like"/>
    <property type="match status" value="1"/>
</dbReference>
<dbReference type="Gene3D" id="3.50.30.30">
    <property type="match status" value="1"/>
</dbReference>
<evidence type="ECO:0000256" key="12">
    <source>
        <dbReference type="ARBA" id="ARBA00023049"/>
    </source>
</evidence>
<dbReference type="SUPFAM" id="SSF53187">
    <property type="entry name" value="Zn-dependent exopeptidases"/>
    <property type="match status" value="1"/>
</dbReference>
<evidence type="ECO:0000256" key="4">
    <source>
        <dbReference type="ARBA" id="ARBA00022645"/>
    </source>
</evidence>
<dbReference type="Pfam" id="PF02225">
    <property type="entry name" value="PA"/>
    <property type="match status" value="1"/>
</dbReference>
<dbReference type="Pfam" id="PF04389">
    <property type="entry name" value="Peptidase_M28"/>
    <property type="match status" value="1"/>
</dbReference>
<dbReference type="Gene3D" id="3.40.630.10">
    <property type="entry name" value="Zn peptidases"/>
    <property type="match status" value="1"/>
</dbReference>
<evidence type="ECO:0000259" key="20">
    <source>
        <dbReference type="Pfam" id="PF04389"/>
    </source>
</evidence>
<dbReference type="PANTHER" id="PTHR10404">
    <property type="entry name" value="N-ACETYLATED-ALPHA-LINKED ACIDIC DIPEPTIDASE"/>
    <property type="match status" value="1"/>
</dbReference>
<evidence type="ECO:0000256" key="15">
    <source>
        <dbReference type="SAM" id="Coils"/>
    </source>
</evidence>
<keyword evidence="13 17" id="KW-0472">Membrane</keyword>
<dbReference type="SUPFAM" id="SSF47672">
    <property type="entry name" value="Transferrin receptor-like dimerisation domain"/>
    <property type="match status" value="1"/>
</dbReference>
<comment type="caution">
    <text evidence="21">The sequence shown here is derived from an EMBL/GenBank/DDBJ whole genome shotgun (WGS) entry which is preliminary data.</text>
</comment>
<feature type="domain" description="PA" evidence="18">
    <location>
        <begin position="214"/>
        <end position="283"/>
    </location>
</feature>
<feature type="domain" description="Peptidase M28" evidence="20">
    <location>
        <begin position="406"/>
        <end position="596"/>
    </location>
</feature>
<evidence type="ECO:0000256" key="9">
    <source>
        <dbReference type="ARBA" id="ARBA00022833"/>
    </source>
</evidence>
<feature type="transmembrane region" description="Helical" evidence="17">
    <location>
        <begin position="62"/>
        <end position="84"/>
    </location>
</feature>
<dbReference type="SUPFAM" id="SSF52025">
    <property type="entry name" value="PA domain"/>
    <property type="match status" value="1"/>
</dbReference>
<dbReference type="InterPro" id="IPR046450">
    <property type="entry name" value="PA_dom_sf"/>
</dbReference>
<evidence type="ECO:0000256" key="8">
    <source>
        <dbReference type="ARBA" id="ARBA00022801"/>
    </source>
</evidence>
<sequence>MSHGYASVPQDEAESAPPPTSLGDRARSWWAHKFGSSNAERAPLLDRNKMTLEPPKKSTLKVALSVIFIIVALIVVGASLAFWLDDDESLTPPGKPELTEAEKQMLSLPKNDSIRDYLKTYTSEAHLAGTPSDKRQAEWTRDKLIEFGINDTTIEEYWPLLNYPVQRRLALVSGPEEFRYEASLREDVVDEDETSKNPDVVPTFHGYSKNGTATGPVVYANYGRVEDFQYLVDQGINLTGTIALMRYGGAFRGLKVRAAEVFGCAGALIYSDPIDDGPLNKEGYPFTNPPESYPNGPWRSPSSVQRGSVEYLSLSTGDPLTPGWPAKKDAPRLKPEEAEGLAKIPSLPLSWQDALPLLKATQGHGVVGDEDWKGGLDEVEYYSGPTEGEVELVNIVDYKVTPIWDVIGVIKGTVEPDRTIVMGNHRDAWVFGAVDPSSGSAAMLELARAFGQLLKTGWRPARTIVFASWDAEEYGLVGSTEWVEDHAEWLSREGTVYINVDTAVSGPHFQVQASPSLKQLLYDITSEVADPRTGNTVYDAWQELTNRTGTPAPQPFVGQLGSGSDFVPFLDHLGIASLSMSFSGDYGVYHSNYDSFYWMDTFGDPGFYYHETLVKIWGLMALRLSDSPLLPIRPSDYADALVEYVDRLSNYGGQPRTFPELSKAVHKLSKVAAKFERRADHLEAKVRHYTSQGQALPDQLAKRVSVANKRLTYFERGFLSEQGIRNRSWFKHVVYAPGLWTGYSSQVFPNMVDAMDAKDPAWIQEAEQHAALSVRKAGDWLRAK</sequence>
<keyword evidence="22" id="KW-1185">Reference proteome</keyword>
<gene>
    <name evidence="21" type="ORF">BCR43DRAFT_489499</name>
</gene>
<evidence type="ECO:0000256" key="6">
    <source>
        <dbReference type="ARBA" id="ARBA00022692"/>
    </source>
</evidence>
<dbReference type="Proteomes" id="UP000242180">
    <property type="component" value="Unassembled WGS sequence"/>
</dbReference>
<evidence type="ECO:0000256" key="10">
    <source>
        <dbReference type="ARBA" id="ARBA00022968"/>
    </source>
</evidence>
<name>A0A1X2HEC2_SYNRA</name>
<keyword evidence="15" id="KW-0175">Coiled coil</keyword>
<dbReference type="FunCoup" id="A0A1X2HEC2">
    <property type="interactions" value="54"/>
</dbReference>
<dbReference type="PANTHER" id="PTHR10404:SF46">
    <property type="entry name" value="VACUOLAR PROTEIN SORTING-ASSOCIATED PROTEIN 70"/>
    <property type="match status" value="1"/>
</dbReference>
<evidence type="ECO:0000256" key="17">
    <source>
        <dbReference type="SAM" id="Phobius"/>
    </source>
</evidence>
<keyword evidence="10" id="KW-0735">Signal-anchor</keyword>
<dbReference type="InterPro" id="IPR003137">
    <property type="entry name" value="PA_domain"/>
</dbReference>
<dbReference type="FunFam" id="3.40.630.10:FF:000009">
    <property type="entry name" value="N-acetylated-alpha-linked acidic dipeptidase 2"/>
    <property type="match status" value="1"/>
</dbReference>
<dbReference type="OMA" id="LWNVIGT"/>
<dbReference type="InterPro" id="IPR007365">
    <property type="entry name" value="TFR-like_dimer_dom"/>
</dbReference>
<evidence type="ECO:0000256" key="2">
    <source>
        <dbReference type="ARBA" id="ARBA00004606"/>
    </source>
</evidence>
<protein>
    <recommendedName>
        <fullName evidence="23">Glutamate carboxypeptidase</fullName>
    </recommendedName>
</protein>
<dbReference type="GO" id="GO:0008237">
    <property type="term" value="F:metallopeptidase activity"/>
    <property type="evidence" value="ECO:0007669"/>
    <property type="project" value="UniProtKB-KW"/>
</dbReference>
<dbReference type="EMBL" id="MCGN01000004">
    <property type="protein sequence ID" value="ORY97268.1"/>
    <property type="molecule type" value="Genomic_DNA"/>
</dbReference>
<dbReference type="STRING" id="13706.A0A1X2HEC2"/>
<reference evidence="21 22" key="1">
    <citation type="submission" date="2016-07" db="EMBL/GenBank/DDBJ databases">
        <title>Pervasive Adenine N6-methylation of Active Genes in Fungi.</title>
        <authorList>
            <consortium name="DOE Joint Genome Institute"/>
            <person name="Mondo S.J."/>
            <person name="Dannebaum R.O."/>
            <person name="Kuo R.C."/>
            <person name="Labutti K."/>
            <person name="Haridas S."/>
            <person name="Kuo A."/>
            <person name="Salamov A."/>
            <person name="Ahrendt S.R."/>
            <person name="Lipzen A."/>
            <person name="Sullivan W."/>
            <person name="Andreopoulos W.B."/>
            <person name="Clum A."/>
            <person name="Lindquist E."/>
            <person name="Daum C."/>
            <person name="Ramamoorthy G.K."/>
            <person name="Gryganskyi A."/>
            <person name="Culley D."/>
            <person name="Magnuson J.K."/>
            <person name="James T.Y."/>
            <person name="O'Malley M.A."/>
            <person name="Stajich J.E."/>
            <person name="Spatafora J.W."/>
            <person name="Visel A."/>
            <person name="Grigoriev I.V."/>
        </authorList>
    </citation>
    <scope>NUCLEOTIDE SEQUENCE [LARGE SCALE GENOMIC DNA]</scope>
    <source>
        <strain evidence="21 22">NRRL 2496</strain>
    </source>
</reference>
<evidence type="ECO:0000313" key="21">
    <source>
        <dbReference type="EMBL" id="ORY97268.1"/>
    </source>
</evidence>
<evidence type="ECO:0000259" key="18">
    <source>
        <dbReference type="Pfam" id="PF02225"/>
    </source>
</evidence>
<feature type="coiled-coil region" evidence="15">
    <location>
        <begin position="665"/>
        <end position="692"/>
    </location>
</feature>
<evidence type="ECO:0000256" key="5">
    <source>
        <dbReference type="ARBA" id="ARBA00022670"/>
    </source>
</evidence>
<keyword evidence="7" id="KW-0479">Metal-binding</keyword>
<dbReference type="OrthoDB" id="5841748at2759"/>
<dbReference type="GO" id="GO:0016020">
    <property type="term" value="C:membrane"/>
    <property type="evidence" value="ECO:0007669"/>
    <property type="project" value="UniProtKB-SubCell"/>
</dbReference>
<feature type="region of interest" description="Disordered" evidence="16">
    <location>
        <begin position="1"/>
        <end position="22"/>
    </location>
</feature>
<comment type="similarity">
    <text evidence="3">Belongs to the peptidase M28 family. M28B subfamily.</text>
</comment>
<accession>A0A1X2HEC2</accession>
<dbReference type="Gene3D" id="1.20.930.40">
    <property type="entry name" value="Transferrin receptor-like, dimerisation domain"/>
    <property type="match status" value="1"/>
</dbReference>
<evidence type="ECO:0008006" key="23">
    <source>
        <dbReference type="Google" id="ProtNLM"/>
    </source>
</evidence>
<evidence type="ECO:0000313" key="22">
    <source>
        <dbReference type="Proteomes" id="UP000242180"/>
    </source>
</evidence>
<evidence type="ECO:0000256" key="13">
    <source>
        <dbReference type="ARBA" id="ARBA00023136"/>
    </source>
</evidence>
<keyword evidence="14" id="KW-0325">Glycoprotein</keyword>
<dbReference type="InParanoid" id="A0A1X2HEC2"/>
<dbReference type="InterPro" id="IPR036757">
    <property type="entry name" value="TFR-like_dimer_dom_sf"/>
</dbReference>
<dbReference type="AlphaFoldDB" id="A0A1X2HEC2"/>
<dbReference type="GO" id="GO:0004180">
    <property type="term" value="F:carboxypeptidase activity"/>
    <property type="evidence" value="ECO:0007669"/>
    <property type="project" value="UniProtKB-KW"/>
</dbReference>
<dbReference type="FunFam" id="3.50.30.30:FF:000008">
    <property type="entry name" value="Glutamate carboxypeptidase 2"/>
    <property type="match status" value="1"/>
</dbReference>
<dbReference type="InterPro" id="IPR007484">
    <property type="entry name" value="Peptidase_M28"/>
</dbReference>
<feature type="domain" description="Transferrin receptor-like dimerisation" evidence="19">
    <location>
        <begin position="658"/>
        <end position="781"/>
    </location>
</feature>
<keyword evidence="6 17" id="KW-0812">Transmembrane</keyword>
<organism evidence="21 22">
    <name type="scientific">Syncephalastrum racemosum</name>
    <name type="common">Filamentous fungus</name>
    <dbReference type="NCBI Taxonomy" id="13706"/>
    <lineage>
        <taxon>Eukaryota</taxon>
        <taxon>Fungi</taxon>
        <taxon>Fungi incertae sedis</taxon>
        <taxon>Mucoromycota</taxon>
        <taxon>Mucoromycotina</taxon>
        <taxon>Mucoromycetes</taxon>
        <taxon>Mucorales</taxon>
        <taxon>Syncephalastraceae</taxon>
        <taxon>Syncephalastrum</taxon>
    </lineage>
</organism>
<comment type="cofactor">
    <cofactor evidence="1">
        <name>Zn(2+)</name>
        <dbReference type="ChEBI" id="CHEBI:29105"/>
    </cofactor>
</comment>
<keyword evidence="8" id="KW-0378">Hydrolase</keyword>
<dbReference type="Pfam" id="PF04253">
    <property type="entry name" value="TFR_dimer"/>
    <property type="match status" value="1"/>
</dbReference>
<evidence type="ECO:0000256" key="3">
    <source>
        <dbReference type="ARBA" id="ARBA00005634"/>
    </source>
</evidence>
<proteinExistence type="inferred from homology"/>
<dbReference type="GO" id="GO:0006508">
    <property type="term" value="P:proteolysis"/>
    <property type="evidence" value="ECO:0007669"/>
    <property type="project" value="UniProtKB-KW"/>
</dbReference>
<keyword evidence="9" id="KW-0862">Zinc</keyword>